<proteinExistence type="predicted"/>
<evidence type="ECO:0000259" key="1">
    <source>
        <dbReference type="PROSITE" id="PS51677"/>
    </source>
</evidence>
<dbReference type="AlphaFoldDB" id="A0A101HUT3"/>
<dbReference type="CDD" id="cd10959">
    <property type="entry name" value="CE4_NodB_like_3"/>
    <property type="match status" value="1"/>
</dbReference>
<dbReference type="InterPro" id="IPR011330">
    <property type="entry name" value="Glyco_hydro/deAcase_b/a-brl"/>
</dbReference>
<dbReference type="InterPro" id="IPR002509">
    <property type="entry name" value="NODB_dom"/>
</dbReference>
<dbReference type="Pfam" id="PF01522">
    <property type="entry name" value="Polysacc_deac_1"/>
    <property type="match status" value="1"/>
</dbReference>
<dbReference type="Pfam" id="PF22790">
    <property type="entry name" value="YkoP"/>
    <property type="match status" value="1"/>
</dbReference>
<protein>
    <submittedName>
        <fullName evidence="2">Putative membrane protein</fullName>
    </submittedName>
</protein>
<dbReference type="GO" id="GO:0016810">
    <property type="term" value="F:hydrolase activity, acting on carbon-nitrogen (but not peptide) bonds"/>
    <property type="evidence" value="ECO:0007669"/>
    <property type="project" value="InterPro"/>
</dbReference>
<dbReference type="PANTHER" id="PTHR10587">
    <property type="entry name" value="GLYCOSYL TRANSFERASE-RELATED"/>
    <property type="match status" value="1"/>
</dbReference>
<dbReference type="PROSITE" id="PS51677">
    <property type="entry name" value="NODB"/>
    <property type="match status" value="1"/>
</dbReference>
<dbReference type="InterPro" id="IPR054467">
    <property type="entry name" value="YkoP-like_dom"/>
</dbReference>
<name>A0A101HUT3_9FIRM</name>
<evidence type="ECO:0000313" key="3">
    <source>
        <dbReference type="Proteomes" id="UP000054705"/>
    </source>
</evidence>
<comment type="caution">
    <text evidence="2">The sequence shown here is derived from an EMBL/GenBank/DDBJ whole genome shotgun (WGS) entry which is preliminary data.</text>
</comment>
<organism evidence="2 3">
    <name type="scientific">Pelotomaculum thermopropionicum</name>
    <dbReference type="NCBI Taxonomy" id="110500"/>
    <lineage>
        <taxon>Bacteria</taxon>
        <taxon>Bacillati</taxon>
        <taxon>Bacillota</taxon>
        <taxon>Clostridia</taxon>
        <taxon>Eubacteriales</taxon>
        <taxon>Desulfotomaculaceae</taxon>
        <taxon>Pelotomaculum</taxon>
    </lineage>
</organism>
<reference evidence="3" key="1">
    <citation type="journal article" date="2015" name="MBio">
        <title>Genome-Resolved Metagenomic Analysis Reveals Roles for Candidate Phyla and Other Microbial Community Members in Biogeochemical Transformations in Oil Reservoirs.</title>
        <authorList>
            <person name="Hu P."/>
            <person name="Tom L."/>
            <person name="Singh A."/>
            <person name="Thomas B.C."/>
            <person name="Baker B.J."/>
            <person name="Piceno Y.M."/>
            <person name="Andersen G.L."/>
            <person name="Banfield J.F."/>
        </authorList>
    </citation>
    <scope>NUCLEOTIDE SEQUENCE [LARGE SCALE GENOMIC DNA]</scope>
</reference>
<feature type="domain" description="NodB homology" evidence="1">
    <location>
        <begin position="38"/>
        <end position="226"/>
    </location>
</feature>
<gene>
    <name evidence="2" type="ORF">XD97_0237</name>
</gene>
<accession>A0A101HUT3</accession>
<evidence type="ECO:0000313" key="2">
    <source>
        <dbReference type="EMBL" id="KUK83219.1"/>
    </source>
</evidence>
<dbReference type="GO" id="GO:0005975">
    <property type="term" value="P:carbohydrate metabolic process"/>
    <property type="evidence" value="ECO:0007669"/>
    <property type="project" value="InterPro"/>
</dbReference>
<dbReference type="Proteomes" id="UP000054705">
    <property type="component" value="Unassembled WGS sequence"/>
</dbReference>
<dbReference type="PANTHER" id="PTHR10587:SF137">
    <property type="entry name" value="4-DEOXY-4-FORMAMIDO-L-ARABINOSE-PHOSPHOUNDECAPRENOL DEFORMYLASE ARND-RELATED"/>
    <property type="match status" value="1"/>
</dbReference>
<dbReference type="InterPro" id="IPR050248">
    <property type="entry name" value="Polysacc_deacetylase_ArnD"/>
</dbReference>
<dbReference type="Gene3D" id="3.20.20.370">
    <property type="entry name" value="Glycoside hydrolase/deacetylase"/>
    <property type="match status" value="1"/>
</dbReference>
<sequence length="447" mass="51273">MSFFQLSFLIFLAYSIVPTVLLRLGRLGAVSRAPAGDRRVAITFDDGPDPRYTPQILDILERYRVKACFFVIGSKAKAYPELTRRIALAGHEIGNHGFNHRAAWLLGPGGTTRELTATEQTIEILTGQKIRFYRPAWGLLNLFSLWYCRLKGHKFVLWTYMSWDWIKRATPESIVRKVLGRVKDGSILIFHDSDSTPCSAKGAPARVVAALPVILEELSRKGLRVVPLEEIITMNAKTRRTGLKKCARGLWIFTEKFLRILTGIKEPEGGHDSVWRTALRRYRGKDRRLPDGTVLRRGDRYLELHLNNERLMSLAGENTTRERMAITAMREVQKGLPALARLLNSDKKYYRVKALIGITLLHRGTKRLGFTTYDLKTGLFAKLTCRYERFLLGLFHPGGHKSLRHYREELIPKYVVMTRRELMRRYAPVRECSDEKQAVYQRGAEIG</sequence>
<dbReference type="EMBL" id="LGGS01000041">
    <property type="protein sequence ID" value="KUK83219.1"/>
    <property type="molecule type" value="Genomic_DNA"/>
</dbReference>
<dbReference type="SUPFAM" id="SSF88713">
    <property type="entry name" value="Glycoside hydrolase/deacetylase"/>
    <property type="match status" value="1"/>
</dbReference>